<organism evidence="1 2">
    <name type="scientific">Bugula neritina</name>
    <name type="common">Brown bryozoan</name>
    <name type="synonym">Sertularia neritina</name>
    <dbReference type="NCBI Taxonomy" id="10212"/>
    <lineage>
        <taxon>Eukaryota</taxon>
        <taxon>Metazoa</taxon>
        <taxon>Spiralia</taxon>
        <taxon>Lophotrochozoa</taxon>
        <taxon>Bryozoa</taxon>
        <taxon>Gymnolaemata</taxon>
        <taxon>Cheilostomatida</taxon>
        <taxon>Flustrina</taxon>
        <taxon>Buguloidea</taxon>
        <taxon>Bugulidae</taxon>
        <taxon>Bugula</taxon>
    </lineage>
</organism>
<name>A0A7J7K645_BUGNE</name>
<dbReference type="EMBL" id="VXIV02001253">
    <property type="protein sequence ID" value="KAF6033717.1"/>
    <property type="molecule type" value="Genomic_DNA"/>
</dbReference>
<sequence>MSFCVIESNFKNSKKQVTSERRNATILVKKDKKSLSDSCLRDSGFFDRISLASQSSDSDQSTSSMSRTEKLQIDFHHHHIKQHGYPYYKSSLSSSSDARSYRDYDSDSIRSTCTLTDSLEDSDNGLCIYVSQKLARKRTSRKPSNQNSMFNSASTSHLYFPNHSKKADMFNDRLCNKRVSV</sequence>
<proteinExistence type="predicted"/>
<gene>
    <name evidence="1" type="ORF">EB796_007973</name>
</gene>
<accession>A0A7J7K645</accession>
<evidence type="ECO:0000313" key="1">
    <source>
        <dbReference type="EMBL" id="KAF6033717.1"/>
    </source>
</evidence>
<evidence type="ECO:0000313" key="2">
    <source>
        <dbReference type="Proteomes" id="UP000593567"/>
    </source>
</evidence>
<protein>
    <submittedName>
        <fullName evidence="1">Uncharacterized protein</fullName>
    </submittedName>
</protein>
<comment type="caution">
    <text evidence="1">The sequence shown here is derived from an EMBL/GenBank/DDBJ whole genome shotgun (WGS) entry which is preliminary data.</text>
</comment>
<keyword evidence="2" id="KW-1185">Reference proteome</keyword>
<dbReference type="AlphaFoldDB" id="A0A7J7K645"/>
<dbReference type="Proteomes" id="UP000593567">
    <property type="component" value="Unassembled WGS sequence"/>
</dbReference>
<reference evidence="1" key="1">
    <citation type="submission" date="2020-06" db="EMBL/GenBank/DDBJ databases">
        <title>Draft genome of Bugula neritina, a colonial animal packing powerful symbionts and potential medicines.</title>
        <authorList>
            <person name="Rayko M."/>
        </authorList>
    </citation>
    <scope>NUCLEOTIDE SEQUENCE [LARGE SCALE GENOMIC DNA]</scope>
    <source>
        <strain evidence="1">Kwan_BN1</strain>
    </source>
</reference>